<comment type="caution">
    <text evidence="2">The sequence shown here is derived from an EMBL/GenBank/DDBJ whole genome shotgun (WGS) entry which is preliminary data.</text>
</comment>
<sequence length="170" mass="19254">MDRCAECGYDYGSTGRANAVDVVLAGAESVAGALEAADRPDARPEPRRWSAVEYAAHVRDMLVVQRERVLDARLRDAPHPPRMGRDERVEWGEYDGLDVADLARQTRDAAAWLARTFSLLDEADWSRTMSYNYPEPALRTLEWVASHTVHELVHHAQDIRRNATDVRMPE</sequence>
<evidence type="ECO:0000313" key="2">
    <source>
        <dbReference type="EMBL" id="MBE1878411.1"/>
    </source>
</evidence>
<evidence type="ECO:0000259" key="1">
    <source>
        <dbReference type="Pfam" id="PF12867"/>
    </source>
</evidence>
<evidence type="ECO:0000313" key="3">
    <source>
        <dbReference type="Proteomes" id="UP000625527"/>
    </source>
</evidence>
<protein>
    <submittedName>
        <fullName evidence="2">DinB family protein</fullName>
    </submittedName>
</protein>
<proteinExistence type="predicted"/>
<organism evidence="2 3">
    <name type="scientific">Myceligenerans pegani</name>
    <dbReference type="NCBI Taxonomy" id="2776917"/>
    <lineage>
        <taxon>Bacteria</taxon>
        <taxon>Bacillati</taxon>
        <taxon>Actinomycetota</taxon>
        <taxon>Actinomycetes</taxon>
        <taxon>Micrococcales</taxon>
        <taxon>Promicromonosporaceae</taxon>
        <taxon>Myceligenerans</taxon>
    </lineage>
</organism>
<keyword evidence="3" id="KW-1185">Reference proteome</keyword>
<dbReference type="Gene3D" id="1.20.120.450">
    <property type="entry name" value="dinb family like domain"/>
    <property type="match status" value="1"/>
</dbReference>
<feature type="domain" description="DinB-like" evidence="1">
    <location>
        <begin position="40"/>
        <end position="158"/>
    </location>
</feature>
<dbReference type="Proteomes" id="UP000625527">
    <property type="component" value="Unassembled WGS sequence"/>
</dbReference>
<dbReference type="EMBL" id="JADAQT010000108">
    <property type="protein sequence ID" value="MBE1878411.1"/>
    <property type="molecule type" value="Genomic_DNA"/>
</dbReference>
<gene>
    <name evidence="2" type="ORF">IHE71_22195</name>
</gene>
<dbReference type="InterPro" id="IPR034660">
    <property type="entry name" value="DinB/YfiT-like"/>
</dbReference>
<reference evidence="2 3" key="1">
    <citation type="submission" date="2020-10" db="EMBL/GenBank/DDBJ databases">
        <title>Myceligenerans pegani sp. nov., an endophytic actinomycete isolated from Peganum harmala L. in Xinjiang, China.</title>
        <authorList>
            <person name="Xin L."/>
        </authorList>
    </citation>
    <scope>NUCLEOTIDE SEQUENCE [LARGE SCALE GENOMIC DNA]</scope>
    <source>
        <strain evidence="2 3">TRM65318</strain>
    </source>
</reference>
<accession>A0ABR9N567</accession>
<name>A0ABR9N567_9MICO</name>
<dbReference type="SUPFAM" id="SSF109854">
    <property type="entry name" value="DinB/YfiT-like putative metalloenzymes"/>
    <property type="match status" value="1"/>
</dbReference>
<dbReference type="InterPro" id="IPR024775">
    <property type="entry name" value="DinB-like"/>
</dbReference>
<dbReference type="RefSeq" id="WP_192864937.1">
    <property type="nucleotide sequence ID" value="NZ_JADAQT010000108.1"/>
</dbReference>
<dbReference type="Pfam" id="PF12867">
    <property type="entry name" value="DinB_2"/>
    <property type="match status" value="1"/>
</dbReference>